<gene>
    <name evidence="9" type="ORF">HNP49_000617</name>
</gene>
<evidence type="ECO:0000256" key="6">
    <source>
        <dbReference type="RuleBase" id="RU003915"/>
    </source>
</evidence>
<keyword evidence="10" id="KW-1185">Reference proteome</keyword>
<comment type="caution">
    <text evidence="9">The sequence shown here is derived from an EMBL/GenBank/DDBJ whole genome shotgun (WGS) entry which is preliminary data.</text>
</comment>
<dbReference type="EMBL" id="JACHLL010000001">
    <property type="protein sequence ID" value="MBB6340467.1"/>
    <property type="molecule type" value="Genomic_DNA"/>
</dbReference>
<evidence type="ECO:0000256" key="3">
    <source>
        <dbReference type="ARBA" id="ARBA00023110"/>
    </source>
</evidence>
<reference evidence="9 10" key="1">
    <citation type="submission" date="2020-08" db="EMBL/GenBank/DDBJ databases">
        <title>Functional genomics of gut bacteria from endangered species of beetles.</title>
        <authorList>
            <person name="Carlos-Shanley C."/>
        </authorList>
    </citation>
    <scope>NUCLEOTIDE SEQUENCE [LARGE SCALE GENOMIC DNA]</scope>
    <source>
        <strain evidence="9 10">S00202</strain>
    </source>
</reference>
<evidence type="ECO:0000313" key="9">
    <source>
        <dbReference type="EMBL" id="MBB6340467.1"/>
    </source>
</evidence>
<accession>A0A7X0BPI8</accession>
<evidence type="ECO:0000256" key="5">
    <source>
        <dbReference type="PROSITE-ProRule" id="PRU00277"/>
    </source>
</evidence>
<dbReference type="RefSeq" id="WP_184680520.1">
    <property type="nucleotide sequence ID" value="NZ_JACHLL010000001.1"/>
</dbReference>
<keyword evidence="4 5" id="KW-0413">Isomerase</keyword>
<dbReference type="PANTHER" id="PTHR43811:SF23">
    <property type="entry name" value="FKBP-TYPE 22 KDA PEPTIDYL-PROLYL CIS-TRANS ISOMERASE"/>
    <property type="match status" value="1"/>
</dbReference>
<dbReference type="GO" id="GO:0003755">
    <property type="term" value="F:peptidyl-prolyl cis-trans isomerase activity"/>
    <property type="evidence" value="ECO:0007669"/>
    <property type="project" value="UniProtKB-UniRule"/>
</dbReference>
<dbReference type="SUPFAM" id="SSF54534">
    <property type="entry name" value="FKBP-like"/>
    <property type="match status" value="1"/>
</dbReference>
<evidence type="ECO:0000256" key="2">
    <source>
        <dbReference type="ARBA" id="ARBA00006577"/>
    </source>
</evidence>
<dbReference type="PROSITE" id="PS50059">
    <property type="entry name" value="FKBP_PPIASE"/>
    <property type="match status" value="1"/>
</dbReference>
<feature type="chain" id="PRO_5030785763" description="Peptidyl-prolyl cis-trans isomerase" evidence="7">
    <location>
        <begin position="20"/>
        <end position="214"/>
    </location>
</feature>
<dbReference type="AlphaFoldDB" id="A0A7X0BPI8"/>
<keyword evidence="3 5" id="KW-0697">Rotamase</keyword>
<sequence>MRCLPLLLVALILPSPVLAKPDNPEELSYSLGVRLGERLRDEVPELQLKALLKGLQQAYRGEKLELPEDKIEALLAAHEARLASSTDGSPALQAERRFLAREKAKPGTHELPGGVLWRELRAGQGAKPKANQQVSVRYSGRLADGTLFDESREPQWFHLDSLIAGWRSALLAMPAGARWQLVIPSAQAYGAEGAGDLIPPHAPLVFEVELLESR</sequence>
<dbReference type="Gene3D" id="3.10.50.40">
    <property type="match status" value="1"/>
</dbReference>
<evidence type="ECO:0000256" key="7">
    <source>
        <dbReference type="SAM" id="SignalP"/>
    </source>
</evidence>
<dbReference type="Proteomes" id="UP000557193">
    <property type="component" value="Unassembled WGS sequence"/>
</dbReference>
<feature type="domain" description="PPIase FKBP-type" evidence="8">
    <location>
        <begin position="131"/>
        <end position="214"/>
    </location>
</feature>
<evidence type="ECO:0000259" key="8">
    <source>
        <dbReference type="PROSITE" id="PS50059"/>
    </source>
</evidence>
<dbReference type="Pfam" id="PF00254">
    <property type="entry name" value="FKBP_C"/>
    <property type="match status" value="1"/>
</dbReference>
<comment type="catalytic activity">
    <reaction evidence="1 5 6">
        <text>[protein]-peptidylproline (omega=180) = [protein]-peptidylproline (omega=0)</text>
        <dbReference type="Rhea" id="RHEA:16237"/>
        <dbReference type="Rhea" id="RHEA-COMP:10747"/>
        <dbReference type="Rhea" id="RHEA-COMP:10748"/>
        <dbReference type="ChEBI" id="CHEBI:83833"/>
        <dbReference type="ChEBI" id="CHEBI:83834"/>
        <dbReference type="EC" id="5.2.1.8"/>
    </reaction>
</comment>
<comment type="similarity">
    <text evidence="2 6">Belongs to the FKBP-type PPIase family.</text>
</comment>
<evidence type="ECO:0000313" key="10">
    <source>
        <dbReference type="Proteomes" id="UP000557193"/>
    </source>
</evidence>
<dbReference type="InterPro" id="IPR036944">
    <property type="entry name" value="PPIase_FKBP_N_sf"/>
</dbReference>
<protein>
    <recommendedName>
        <fullName evidence="6">Peptidyl-prolyl cis-trans isomerase</fullName>
        <ecNumber evidence="6">5.2.1.8</ecNumber>
    </recommendedName>
</protein>
<proteinExistence type="inferred from homology"/>
<evidence type="ECO:0000256" key="1">
    <source>
        <dbReference type="ARBA" id="ARBA00000971"/>
    </source>
</evidence>
<dbReference type="PANTHER" id="PTHR43811">
    <property type="entry name" value="FKBP-TYPE PEPTIDYL-PROLYL CIS-TRANS ISOMERASE FKPA"/>
    <property type="match status" value="1"/>
</dbReference>
<feature type="signal peptide" evidence="7">
    <location>
        <begin position="1"/>
        <end position="19"/>
    </location>
</feature>
<name>A0A7X0BPI8_9PSED</name>
<evidence type="ECO:0000256" key="4">
    <source>
        <dbReference type="ARBA" id="ARBA00023235"/>
    </source>
</evidence>
<keyword evidence="7" id="KW-0732">Signal</keyword>
<dbReference type="InterPro" id="IPR046357">
    <property type="entry name" value="PPIase_dom_sf"/>
</dbReference>
<dbReference type="EC" id="5.2.1.8" evidence="6"/>
<dbReference type="Gene3D" id="1.10.287.460">
    <property type="entry name" value="Peptidyl-prolyl cis-trans isomerase, FKBP-type, N-terminal domain"/>
    <property type="match status" value="1"/>
</dbReference>
<dbReference type="GO" id="GO:0006457">
    <property type="term" value="P:protein folding"/>
    <property type="evidence" value="ECO:0007669"/>
    <property type="project" value="InterPro"/>
</dbReference>
<dbReference type="InterPro" id="IPR000774">
    <property type="entry name" value="PPIase_FKBP_N"/>
</dbReference>
<dbReference type="Pfam" id="PF01346">
    <property type="entry name" value="FKBP_N"/>
    <property type="match status" value="1"/>
</dbReference>
<dbReference type="InterPro" id="IPR001179">
    <property type="entry name" value="PPIase_FKBP_dom"/>
</dbReference>
<organism evidence="9 10">
    <name type="scientific">Pseudomonas fluvialis</name>
    <dbReference type="NCBI Taxonomy" id="1793966"/>
    <lineage>
        <taxon>Bacteria</taxon>
        <taxon>Pseudomonadati</taxon>
        <taxon>Pseudomonadota</taxon>
        <taxon>Gammaproteobacteria</taxon>
        <taxon>Pseudomonadales</taxon>
        <taxon>Pseudomonadaceae</taxon>
        <taxon>Pseudomonas</taxon>
    </lineage>
</organism>